<accession>A0A2G9C5C6</accession>
<evidence type="ECO:0000256" key="1">
    <source>
        <dbReference type="ARBA" id="ARBA00000085"/>
    </source>
</evidence>
<evidence type="ECO:0000259" key="9">
    <source>
        <dbReference type="PROSITE" id="PS50109"/>
    </source>
</evidence>
<name>A0A2G9C5C6_9BURK</name>
<evidence type="ECO:0000256" key="5">
    <source>
        <dbReference type="ARBA" id="ARBA00022692"/>
    </source>
</evidence>
<dbReference type="GO" id="GO:0005886">
    <property type="term" value="C:plasma membrane"/>
    <property type="evidence" value="ECO:0007669"/>
    <property type="project" value="TreeGrafter"/>
</dbReference>
<keyword evidence="4" id="KW-0808">Transferase</keyword>
<dbReference type="Gene3D" id="1.10.287.130">
    <property type="match status" value="1"/>
</dbReference>
<dbReference type="SUPFAM" id="SSF55874">
    <property type="entry name" value="ATPase domain of HSP90 chaperone/DNA topoisomerase II/histidine kinase"/>
    <property type="match status" value="1"/>
</dbReference>
<gene>
    <name evidence="10" type="ORF">CS062_22870</name>
</gene>
<dbReference type="EMBL" id="PEOG01000095">
    <property type="protein sequence ID" value="PIM50834.1"/>
    <property type="molecule type" value="Genomic_DNA"/>
</dbReference>
<dbReference type="SUPFAM" id="SSF47384">
    <property type="entry name" value="Homodimeric domain of signal transducing histidine kinase"/>
    <property type="match status" value="1"/>
</dbReference>
<feature type="compositionally biased region" description="Low complexity" evidence="8">
    <location>
        <begin position="282"/>
        <end position="301"/>
    </location>
</feature>
<dbReference type="Pfam" id="PF00512">
    <property type="entry name" value="HisKA"/>
    <property type="match status" value="1"/>
</dbReference>
<keyword evidence="6" id="KW-0418">Kinase</keyword>
<evidence type="ECO:0000256" key="6">
    <source>
        <dbReference type="ARBA" id="ARBA00022777"/>
    </source>
</evidence>
<feature type="domain" description="Histidine kinase" evidence="9">
    <location>
        <begin position="46"/>
        <end position="267"/>
    </location>
</feature>
<dbReference type="InterPro" id="IPR036097">
    <property type="entry name" value="HisK_dim/P_sf"/>
</dbReference>
<dbReference type="RefSeq" id="WP_099863995.1">
    <property type="nucleotide sequence ID" value="NZ_PEOG01000095.1"/>
</dbReference>
<dbReference type="Proteomes" id="UP000231501">
    <property type="component" value="Unassembled WGS sequence"/>
</dbReference>
<sequence length="301" mass="32315">MRMTVLSSLRSAGGLLRTLRQRVDQLTATLERQRRSCAQREAFSANVAHELRTPLTTLIAGTELTLREGGLPPAAADRLGDHLDELRRMQGIVGDMLFLSRAYGGQRARRQAVESLAALAREVTDYHEAALEEAGLSVRIEGDGTAEVDAALLKRALSNLIDNATRYATPGSALRVGIEPGRGGIVRLWVANRGPVIPTARLPRLFDRFYRAESSRGSQAHDERASGEHLGLGLSIVDAVARMHGGAPFARSDDGETRIGFTLTGGRRMAAYTARRPEAAAHDAPASPPAAATRSPPASSR</sequence>
<keyword evidence="11" id="KW-1185">Reference proteome</keyword>
<dbReference type="CDD" id="cd00075">
    <property type="entry name" value="HATPase"/>
    <property type="match status" value="1"/>
</dbReference>
<dbReference type="SMART" id="SM00388">
    <property type="entry name" value="HisKA"/>
    <property type="match status" value="1"/>
</dbReference>
<dbReference type="PROSITE" id="PS50109">
    <property type="entry name" value="HIS_KIN"/>
    <property type="match status" value="1"/>
</dbReference>
<dbReference type="InterPro" id="IPR003594">
    <property type="entry name" value="HATPase_dom"/>
</dbReference>
<organism evidence="10 11">
    <name type="scientific">Roseateles chitinivorans</name>
    <dbReference type="NCBI Taxonomy" id="2917965"/>
    <lineage>
        <taxon>Bacteria</taxon>
        <taxon>Pseudomonadati</taxon>
        <taxon>Pseudomonadota</taxon>
        <taxon>Betaproteobacteria</taxon>
        <taxon>Burkholderiales</taxon>
        <taxon>Sphaerotilaceae</taxon>
        <taxon>Roseateles</taxon>
    </lineage>
</organism>
<dbReference type="InterPro" id="IPR036890">
    <property type="entry name" value="HATPase_C_sf"/>
</dbReference>
<protein>
    <recommendedName>
        <fullName evidence="2">histidine kinase</fullName>
        <ecNumber evidence="2">2.7.13.3</ecNumber>
    </recommendedName>
</protein>
<evidence type="ECO:0000256" key="7">
    <source>
        <dbReference type="ARBA" id="ARBA00022989"/>
    </source>
</evidence>
<dbReference type="GO" id="GO:0000155">
    <property type="term" value="F:phosphorelay sensor kinase activity"/>
    <property type="evidence" value="ECO:0007669"/>
    <property type="project" value="InterPro"/>
</dbReference>
<evidence type="ECO:0000256" key="4">
    <source>
        <dbReference type="ARBA" id="ARBA00022679"/>
    </source>
</evidence>
<dbReference type="PANTHER" id="PTHR45436">
    <property type="entry name" value="SENSOR HISTIDINE KINASE YKOH"/>
    <property type="match status" value="1"/>
</dbReference>
<dbReference type="PANTHER" id="PTHR45436:SF9">
    <property type="entry name" value="SENSOR PROTEIN"/>
    <property type="match status" value="1"/>
</dbReference>
<dbReference type="CDD" id="cd00082">
    <property type="entry name" value="HisKA"/>
    <property type="match status" value="1"/>
</dbReference>
<dbReference type="AlphaFoldDB" id="A0A2G9C5C6"/>
<dbReference type="InterPro" id="IPR005467">
    <property type="entry name" value="His_kinase_dom"/>
</dbReference>
<keyword evidence="7" id="KW-1133">Transmembrane helix</keyword>
<dbReference type="Pfam" id="PF02518">
    <property type="entry name" value="HATPase_c"/>
    <property type="match status" value="1"/>
</dbReference>
<evidence type="ECO:0000256" key="2">
    <source>
        <dbReference type="ARBA" id="ARBA00012438"/>
    </source>
</evidence>
<proteinExistence type="predicted"/>
<dbReference type="Gene3D" id="3.30.565.10">
    <property type="entry name" value="Histidine kinase-like ATPase, C-terminal domain"/>
    <property type="match status" value="1"/>
</dbReference>
<keyword evidence="5" id="KW-0812">Transmembrane</keyword>
<dbReference type="EC" id="2.7.13.3" evidence="2"/>
<comment type="caution">
    <text evidence="10">The sequence shown here is derived from an EMBL/GenBank/DDBJ whole genome shotgun (WGS) entry which is preliminary data.</text>
</comment>
<feature type="region of interest" description="Disordered" evidence="8">
    <location>
        <begin position="270"/>
        <end position="301"/>
    </location>
</feature>
<dbReference type="InterPro" id="IPR050428">
    <property type="entry name" value="TCS_sensor_his_kinase"/>
</dbReference>
<evidence type="ECO:0000256" key="3">
    <source>
        <dbReference type="ARBA" id="ARBA00022553"/>
    </source>
</evidence>
<evidence type="ECO:0000256" key="8">
    <source>
        <dbReference type="SAM" id="MobiDB-lite"/>
    </source>
</evidence>
<dbReference type="SMART" id="SM00387">
    <property type="entry name" value="HATPase_c"/>
    <property type="match status" value="1"/>
</dbReference>
<reference evidence="10 11" key="1">
    <citation type="submission" date="2017-11" db="EMBL/GenBank/DDBJ databases">
        <title>Draft genome sequence of Mitsuaria sp. HWN-4.</title>
        <authorList>
            <person name="Gundlapally S.R."/>
        </authorList>
    </citation>
    <scope>NUCLEOTIDE SEQUENCE [LARGE SCALE GENOMIC DNA]</scope>
    <source>
        <strain evidence="10 11">HWN-4</strain>
    </source>
</reference>
<evidence type="ECO:0000313" key="10">
    <source>
        <dbReference type="EMBL" id="PIM50834.1"/>
    </source>
</evidence>
<comment type="catalytic activity">
    <reaction evidence="1">
        <text>ATP + protein L-histidine = ADP + protein N-phospho-L-histidine.</text>
        <dbReference type="EC" id="2.7.13.3"/>
    </reaction>
</comment>
<keyword evidence="3" id="KW-0597">Phosphoprotein</keyword>
<keyword evidence="7" id="KW-0472">Membrane</keyword>
<evidence type="ECO:0000313" key="11">
    <source>
        <dbReference type="Proteomes" id="UP000231501"/>
    </source>
</evidence>
<dbReference type="OrthoDB" id="9786919at2"/>
<dbReference type="InterPro" id="IPR003661">
    <property type="entry name" value="HisK_dim/P_dom"/>
</dbReference>